<organism evidence="3 5">
    <name type="scientific">Adineta ricciae</name>
    <name type="common">Rotifer</name>
    <dbReference type="NCBI Taxonomy" id="249248"/>
    <lineage>
        <taxon>Eukaryota</taxon>
        <taxon>Metazoa</taxon>
        <taxon>Spiralia</taxon>
        <taxon>Gnathifera</taxon>
        <taxon>Rotifera</taxon>
        <taxon>Eurotatoria</taxon>
        <taxon>Bdelloidea</taxon>
        <taxon>Adinetida</taxon>
        <taxon>Adinetidae</taxon>
        <taxon>Adineta</taxon>
    </lineage>
</organism>
<dbReference type="Proteomes" id="UP000663852">
    <property type="component" value="Unassembled WGS sequence"/>
</dbReference>
<feature type="region of interest" description="Disordered" evidence="1">
    <location>
        <begin position="1"/>
        <end position="21"/>
    </location>
</feature>
<reference evidence="3" key="1">
    <citation type="submission" date="2021-02" db="EMBL/GenBank/DDBJ databases">
        <authorList>
            <person name="Nowell W R."/>
        </authorList>
    </citation>
    <scope>NUCLEOTIDE SEQUENCE</scope>
</reference>
<protein>
    <submittedName>
        <fullName evidence="3">Uncharacterized protein</fullName>
    </submittedName>
</protein>
<dbReference type="AlphaFoldDB" id="A0A815SYH5"/>
<proteinExistence type="predicted"/>
<evidence type="ECO:0000313" key="2">
    <source>
        <dbReference type="EMBL" id="CAF0931862.1"/>
    </source>
</evidence>
<dbReference type="EMBL" id="CAJNOJ010000620">
    <property type="protein sequence ID" value="CAF1498084.1"/>
    <property type="molecule type" value="Genomic_DNA"/>
</dbReference>
<comment type="caution">
    <text evidence="3">The sequence shown here is derived from an EMBL/GenBank/DDBJ whole genome shotgun (WGS) entry which is preliminary data.</text>
</comment>
<dbReference type="EMBL" id="CAJNOR010000499">
    <property type="protein sequence ID" value="CAF0931862.1"/>
    <property type="molecule type" value="Genomic_DNA"/>
</dbReference>
<gene>
    <name evidence="3" type="ORF">EDS130_LOCUS42453</name>
    <name evidence="2" type="ORF">XAT740_LOCUS9625</name>
</gene>
<evidence type="ECO:0000313" key="4">
    <source>
        <dbReference type="Proteomes" id="UP000663828"/>
    </source>
</evidence>
<accession>A0A815SYH5</accession>
<evidence type="ECO:0000313" key="3">
    <source>
        <dbReference type="EMBL" id="CAF1498084.1"/>
    </source>
</evidence>
<name>A0A815SYH5_ADIRI</name>
<evidence type="ECO:0000313" key="5">
    <source>
        <dbReference type="Proteomes" id="UP000663852"/>
    </source>
</evidence>
<evidence type="ECO:0000256" key="1">
    <source>
        <dbReference type="SAM" id="MobiDB-lite"/>
    </source>
</evidence>
<sequence>MVSFALLASNHGRSKRDDFYLSDSNKNSNIQHMNKNIITSLNTSQLKEKTPINNFAEQIVNTAKDLHDSITSPFHFIDNIQKNCILMHRDFL</sequence>
<dbReference type="Proteomes" id="UP000663828">
    <property type="component" value="Unassembled WGS sequence"/>
</dbReference>
<keyword evidence="4" id="KW-1185">Reference proteome</keyword>